<evidence type="ECO:0000256" key="3">
    <source>
        <dbReference type="ARBA" id="ARBA00022989"/>
    </source>
</evidence>
<evidence type="ECO:0000313" key="8">
    <source>
        <dbReference type="EMBL" id="MFG1252038.1"/>
    </source>
</evidence>
<dbReference type="InterPro" id="IPR051533">
    <property type="entry name" value="WaaL-like"/>
</dbReference>
<evidence type="ECO:0000256" key="2">
    <source>
        <dbReference type="ARBA" id="ARBA00022692"/>
    </source>
</evidence>
<sequence>MEVTAEKPAEAPADTRVRRRRVRSLPDRIGFWFFLAMVILAPVPDGSVALLWIQVWTGFATVAVLLISYRDVSRGAALLLGGLLVVLAAYGLVAYLQSISPGPAPLAMWSEAGKILGIEIAPLSGSVRHSPLLFLGRPLLAALVLTAAIVIGPDRQRAGQVLRAIVGAACLYGFIGFVGFVSDSDSLRPYDQEGALTTFFLNKNTSAIYLGSAVLIVLAMLLPSALAAARENKPLSSLFRGEGSRRRVIAAAAGLFVLVLLPLTLSRAGLILTVLVGLGAVVSKLRLRKRASIWKVAFAIFVLFSLIYGLSGGAWRERQIRIGFDTLGRLDAYGMMLGAVAERPLIGYGLGSFAESFPKFRTEDLGTSAVFDIGHSTPVELIFEGGYPLAFVVFAYVLACGALLVRGALRRPNDPFILAGLLVGIAGLVHTSFDFPLQIPGFLIIYLAVVGMALGRSFLPAEERKVVRKRMSRRPVGSATAEAPVAGPASGPEASPAK</sequence>
<feature type="transmembrane region" description="Helical" evidence="6">
    <location>
        <begin position="49"/>
        <end position="69"/>
    </location>
</feature>
<feature type="transmembrane region" description="Helical" evidence="6">
    <location>
        <begin position="132"/>
        <end position="152"/>
    </location>
</feature>
<reference evidence="8 9" key="1">
    <citation type="submission" date="2024-02" db="EMBL/GenBank/DDBJ databases">
        <title>Expansion and revision of Xanthobacter and proposal of Roseixanthobacter gen. nov.</title>
        <authorList>
            <person name="Soltysiak M.P.M."/>
            <person name="Jalihal A."/>
            <person name="Ory A."/>
            <person name="Chrisophersen C."/>
            <person name="Lee A.D."/>
            <person name="Boulton J."/>
            <person name="Springer M."/>
        </authorList>
    </citation>
    <scope>NUCLEOTIDE SEQUENCE [LARGE SCALE GENOMIC DNA]</scope>
    <source>
        <strain evidence="8 9">CB5</strain>
    </source>
</reference>
<keyword evidence="4 6" id="KW-0472">Membrane</keyword>
<name>A0ABW6ZE15_9HYPH</name>
<keyword evidence="8" id="KW-0436">Ligase</keyword>
<evidence type="ECO:0000256" key="4">
    <source>
        <dbReference type="ARBA" id="ARBA00023136"/>
    </source>
</evidence>
<dbReference type="PANTHER" id="PTHR37422:SF23">
    <property type="entry name" value="TEICHURONIC ACID BIOSYNTHESIS PROTEIN TUAE"/>
    <property type="match status" value="1"/>
</dbReference>
<keyword evidence="3 6" id="KW-1133">Transmembrane helix</keyword>
<evidence type="ECO:0000313" key="9">
    <source>
        <dbReference type="Proteomes" id="UP001604043"/>
    </source>
</evidence>
<accession>A0ABW6ZE15</accession>
<evidence type="ECO:0000256" key="1">
    <source>
        <dbReference type="ARBA" id="ARBA00004141"/>
    </source>
</evidence>
<evidence type="ECO:0000256" key="5">
    <source>
        <dbReference type="SAM" id="MobiDB-lite"/>
    </source>
</evidence>
<feature type="domain" description="O-antigen ligase-related" evidence="7">
    <location>
        <begin position="254"/>
        <end position="393"/>
    </location>
</feature>
<comment type="subcellular location">
    <subcellularLocation>
        <location evidence="1">Membrane</location>
        <topology evidence="1">Multi-pass membrane protein</topology>
    </subcellularLocation>
</comment>
<feature type="transmembrane region" description="Helical" evidence="6">
    <location>
        <begin position="294"/>
        <end position="315"/>
    </location>
</feature>
<feature type="region of interest" description="Disordered" evidence="5">
    <location>
        <begin position="469"/>
        <end position="498"/>
    </location>
</feature>
<feature type="transmembrane region" description="Helical" evidence="6">
    <location>
        <begin position="387"/>
        <end position="409"/>
    </location>
</feature>
<feature type="transmembrane region" description="Helical" evidence="6">
    <location>
        <begin position="416"/>
        <end position="433"/>
    </location>
</feature>
<dbReference type="InterPro" id="IPR007016">
    <property type="entry name" value="O-antigen_ligase-rel_domated"/>
</dbReference>
<feature type="transmembrane region" description="Helical" evidence="6">
    <location>
        <begin position="76"/>
        <end position="96"/>
    </location>
</feature>
<organism evidence="8 9">
    <name type="scientific">Xanthobacter aminoxidans</name>
    <dbReference type="NCBI Taxonomy" id="186280"/>
    <lineage>
        <taxon>Bacteria</taxon>
        <taxon>Pseudomonadati</taxon>
        <taxon>Pseudomonadota</taxon>
        <taxon>Alphaproteobacteria</taxon>
        <taxon>Hyphomicrobiales</taxon>
        <taxon>Xanthobacteraceae</taxon>
        <taxon>Xanthobacter</taxon>
    </lineage>
</organism>
<dbReference type="EMBL" id="JBAFUR010000002">
    <property type="protein sequence ID" value="MFG1252038.1"/>
    <property type="molecule type" value="Genomic_DNA"/>
</dbReference>
<protein>
    <submittedName>
        <fullName evidence="8">O-antigen ligase family protein</fullName>
    </submittedName>
</protein>
<feature type="transmembrane region" description="Helical" evidence="6">
    <location>
        <begin position="164"/>
        <end position="182"/>
    </location>
</feature>
<keyword evidence="2 6" id="KW-0812">Transmembrane</keyword>
<dbReference type="Proteomes" id="UP001604043">
    <property type="component" value="Unassembled WGS sequence"/>
</dbReference>
<dbReference type="RefSeq" id="WP_029558770.1">
    <property type="nucleotide sequence ID" value="NZ_JBAFUR010000002.1"/>
</dbReference>
<evidence type="ECO:0000259" key="7">
    <source>
        <dbReference type="Pfam" id="PF04932"/>
    </source>
</evidence>
<gene>
    <name evidence="8" type="ORF">V5F30_07480</name>
</gene>
<feature type="transmembrane region" description="Helical" evidence="6">
    <location>
        <begin position="270"/>
        <end position="287"/>
    </location>
</feature>
<feature type="transmembrane region" description="Helical" evidence="6">
    <location>
        <begin position="25"/>
        <end position="43"/>
    </location>
</feature>
<feature type="transmembrane region" description="Helical" evidence="6">
    <location>
        <begin position="439"/>
        <end position="459"/>
    </location>
</feature>
<dbReference type="PANTHER" id="PTHR37422">
    <property type="entry name" value="TEICHURONIC ACID BIOSYNTHESIS PROTEIN TUAE"/>
    <property type="match status" value="1"/>
</dbReference>
<feature type="transmembrane region" description="Helical" evidence="6">
    <location>
        <begin position="207"/>
        <end position="228"/>
    </location>
</feature>
<proteinExistence type="predicted"/>
<feature type="transmembrane region" description="Helical" evidence="6">
    <location>
        <begin position="248"/>
        <end position="264"/>
    </location>
</feature>
<dbReference type="Pfam" id="PF04932">
    <property type="entry name" value="Wzy_C"/>
    <property type="match status" value="1"/>
</dbReference>
<evidence type="ECO:0000256" key="6">
    <source>
        <dbReference type="SAM" id="Phobius"/>
    </source>
</evidence>
<keyword evidence="9" id="KW-1185">Reference proteome</keyword>
<feature type="compositionally biased region" description="Low complexity" evidence="5">
    <location>
        <begin position="481"/>
        <end position="498"/>
    </location>
</feature>
<comment type="caution">
    <text evidence="8">The sequence shown here is derived from an EMBL/GenBank/DDBJ whole genome shotgun (WGS) entry which is preliminary data.</text>
</comment>
<dbReference type="GO" id="GO:0016874">
    <property type="term" value="F:ligase activity"/>
    <property type="evidence" value="ECO:0007669"/>
    <property type="project" value="UniProtKB-KW"/>
</dbReference>